<gene>
    <name evidence="1" type="ORF">ILEXP_LOCUS59176</name>
</gene>
<evidence type="ECO:0000313" key="2">
    <source>
        <dbReference type="Proteomes" id="UP001642360"/>
    </source>
</evidence>
<dbReference type="EMBL" id="CAUOFW020010501">
    <property type="protein sequence ID" value="CAK9188494.1"/>
    <property type="molecule type" value="Genomic_DNA"/>
</dbReference>
<accession>A0ABC8V6N8</accession>
<protein>
    <submittedName>
        <fullName evidence="1">Uncharacterized protein</fullName>
    </submittedName>
</protein>
<sequence>MLKNSGYGGLDVVTFGAAVGVAADSSTTLYSSVCSRYAHGGSRILVTYAGGNAKGRGCSFCMK</sequence>
<proteinExistence type="predicted"/>
<organism evidence="1 2">
    <name type="scientific">Ilex paraguariensis</name>
    <name type="common">yerba mate</name>
    <dbReference type="NCBI Taxonomy" id="185542"/>
    <lineage>
        <taxon>Eukaryota</taxon>
        <taxon>Viridiplantae</taxon>
        <taxon>Streptophyta</taxon>
        <taxon>Embryophyta</taxon>
        <taxon>Tracheophyta</taxon>
        <taxon>Spermatophyta</taxon>
        <taxon>Magnoliopsida</taxon>
        <taxon>eudicotyledons</taxon>
        <taxon>Gunneridae</taxon>
        <taxon>Pentapetalae</taxon>
        <taxon>asterids</taxon>
        <taxon>campanulids</taxon>
        <taxon>Aquifoliales</taxon>
        <taxon>Aquifoliaceae</taxon>
        <taxon>Ilex</taxon>
    </lineage>
</organism>
<comment type="caution">
    <text evidence="1">The sequence shown here is derived from an EMBL/GenBank/DDBJ whole genome shotgun (WGS) entry which is preliminary data.</text>
</comment>
<dbReference type="AlphaFoldDB" id="A0ABC8V6N8"/>
<name>A0ABC8V6N8_9AQUA</name>
<keyword evidence="2" id="KW-1185">Reference proteome</keyword>
<dbReference type="Proteomes" id="UP001642360">
    <property type="component" value="Unassembled WGS sequence"/>
</dbReference>
<reference evidence="1 2" key="1">
    <citation type="submission" date="2024-02" db="EMBL/GenBank/DDBJ databases">
        <authorList>
            <person name="Vignale AGUSTIN F."/>
            <person name="Sosa J E."/>
            <person name="Modenutti C."/>
        </authorList>
    </citation>
    <scope>NUCLEOTIDE SEQUENCE [LARGE SCALE GENOMIC DNA]</scope>
</reference>
<evidence type="ECO:0000313" key="1">
    <source>
        <dbReference type="EMBL" id="CAK9188494.1"/>
    </source>
</evidence>